<evidence type="ECO:0000256" key="5">
    <source>
        <dbReference type="SAM" id="Coils"/>
    </source>
</evidence>
<feature type="domain" description="Zinc finger DksA/TraR C4-type" evidence="6">
    <location>
        <begin position="89"/>
        <end position="118"/>
    </location>
</feature>
<evidence type="ECO:0000256" key="2">
    <source>
        <dbReference type="ARBA" id="ARBA00022771"/>
    </source>
</evidence>
<evidence type="ECO:0000256" key="1">
    <source>
        <dbReference type="ARBA" id="ARBA00022723"/>
    </source>
</evidence>
<dbReference type="EMBL" id="LCAW01000005">
    <property type="protein sequence ID" value="KKR99530.1"/>
    <property type="molecule type" value="Genomic_DNA"/>
</dbReference>
<dbReference type="GO" id="GO:0008270">
    <property type="term" value="F:zinc ion binding"/>
    <property type="evidence" value="ECO:0007669"/>
    <property type="project" value="UniProtKB-KW"/>
</dbReference>
<dbReference type="PROSITE" id="PS51128">
    <property type="entry name" value="ZF_DKSA_2"/>
    <property type="match status" value="1"/>
</dbReference>
<organism evidence="7 8">
    <name type="scientific">Candidatus Uhrbacteria bacterium GW2011_GWC1_41_20</name>
    <dbReference type="NCBI Taxonomy" id="1618983"/>
    <lineage>
        <taxon>Bacteria</taxon>
        <taxon>Candidatus Uhriibacteriota</taxon>
    </lineage>
</organism>
<keyword evidence="1" id="KW-0479">Metal-binding</keyword>
<name>A0A0G0XRI1_9BACT</name>
<accession>A0A0G0XRI1</accession>
<comment type="caution">
    <text evidence="7">The sequence shown here is derived from an EMBL/GenBank/DDBJ whole genome shotgun (WGS) entry which is preliminary data.</text>
</comment>
<sequence>MNKQLLTEIKEQLEKERDQLMKDLGKFANKDEKAVNIDFNTTFPEYGDDEDENAGEIATYSNNLALEDKLEKELRDVLSSLKKIEKNEYGMCKYCHQEISEERLRARPTSTSCVACKKTLTQEI</sequence>
<evidence type="ECO:0000313" key="7">
    <source>
        <dbReference type="EMBL" id="KKR99530.1"/>
    </source>
</evidence>
<evidence type="ECO:0000256" key="4">
    <source>
        <dbReference type="PROSITE-ProRule" id="PRU00510"/>
    </source>
</evidence>
<reference evidence="7 8" key="1">
    <citation type="journal article" date="2015" name="Nature">
        <title>rRNA introns, odd ribosomes, and small enigmatic genomes across a large radiation of phyla.</title>
        <authorList>
            <person name="Brown C.T."/>
            <person name="Hug L.A."/>
            <person name="Thomas B.C."/>
            <person name="Sharon I."/>
            <person name="Castelle C.J."/>
            <person name="Singh A."/>
            <person name="Wilkins M.J."/>
            <person name="Williams K.H."/>
            <person name="Banfield J.F."/>
        </authorList>
    </citation>
    <scope>NUCLEOTIDE SEQUENCE [LARGE SCALE GENOMIC DNA]</scope>
</reference>
<dbReference type="Proteomes" id="UP000033930">
    <property type="component" value="Unassembled WGS sequence"/>
</dbReference>
<feature type="zinc finger region" description="dksA C4-type" evidence="4">
    <location>
        <begin position="92"/>
        <end position="116"/>
    </location>
</feature>
<dbReference type="SUPFAM" id="SSF57716">
    <property type="entry name" value="Glucocorticoid receptor-like (DNA-binding domain)"/>
    <property type="match status" value="1"/>
</dbReference>
<proteinExistence type="predicted"/>
<evidence type="ECO:0000313" key="8">
    <source>
        <dbReference type="Proteomes" id="UP000033930"/>
    </source>
</evidence>
<dbReference type="AlphaFoldDB" id="A0A0G0XRI1"/>
<dbReference type="SUPFAM" id="SSF109635">
    <property type="entry name" value="DnaK suppressor protein DksA, alpha-hairpin domain"/>
    <property type="match status" value="1"/>
</dbReference>
<gene>
    <name evidence="7" type="ORF">UU50_C0005G0037</name>
</gene>
<protein>
    <submittedName>
        <fullName evidence="7">Transcriptional regulator, TraR/DksA family</fullName>
    </submittedName>
</protein>
<evidence type="ECO:0000259" key="6">
    <source>
        <dbReference type="Pfam" id="PF01258"/>
    </source>
</evidence>
<evidence type="ECO:0000256" key="3">
    <source>
        <dbReference type="ARBA" id="ARBA00022833"/>
    </source>
</evidence>
<feature type="coiled-coil region" evidence="5">
    <location>
        <begin position="3"/>
        <end position="30"/>
    </location>
</feature>
<dbReference type="PANTHER" id="PTHR33823">
    <property type="entry name" value="RNA POLYMERASE-BINDING TRANSCRIPTION FACTOR DKSA-RELATED"/>
    <property type="match status" value="1"/>
</dbReference>
<keyword evidence="5" id="KW-0175">Coiled coil</keyword>
<keyword evidence="2" id="KW-0863">Zinc-finger</keyword>
<dbReference type="Pfam" id="PF01258">
    <property type="entry name" value="zf-dskA_traR"/>
    <property type="match status" value="1"/>
</dbReference>
<dbReference type="InterPro" id="IPR037187">
    <property type="entry name" value="DnaK_N"/>
</dbReference>
<dbReference type="InterPro" id="IPR000962">
    <property type="entry name" value="Znf_DskA_TraR"/>
</dbReference>
<dbReference type="Gene3D" id="1.20.120.910">
    <property type="entry name" value="DksA, coiled-coil domain"/>
    <property type="match status" value="1"/>
</dbReference>
<keyword evidence="3" id="KW-0862">Zinc</keyword>